<dbReference type="PANTHER" id="PTHR30457">
    <property type="entry name" value="5'-NUCLEOTIDASE SURE"/>
    <property type="match status" value="1"/>
</dbReference>
<keyword evidence="8 9" id="KW-0378">Hydrolase</keyword>
<dbReference type="NCBIfam" id="TIGR00087">
    <property type="entry name" value="surE"/>
    <property type="match status" value="1"/>
</dbReference>
<evidence type="ECO:0000256" key="2">
    <source>
        <dbReference type="ARBA" id="ARBA00001946"/>
    </source>
</evidence>
<comment type="subcellular location">
    <subcellularLocation>
        <location evidence="3 9">Cytoplasm</location>
    </subcellularLocation>
</comment>
<keyword evidence="5 9" id="KW-0963">Cytoplasm</keyword>
<dbReference type="InterPro" id="IPR036523">
    <property type="entry name" value="SurE-like_sf"/>
</dbReference>
<proteinExistence type="inferred from homology"/>
<dbReference type="GO" id="GO:0000166">
    <property type="term" value="F:nucleotide binding"/>
    <property type="evidence" value="ECO:0007669"/>
    <property type="project" value="UniProtKB-KW"/>
</dbReference>
<feature type="binding site" evidence="9">
    <location>
        <position position="93"/>
    </location>
    <ligand>
        <name>a divalent metal cation</name>
        <dbReference type="ChEBI" id="CHEBI:60240"/>
    </ligand>
</feature>
<evidence type="ECO:0000256" key="9">
    <source>
        <dbReference type="HAMAP-Rule" id="MF_00060"/>
    </source>
</evidence>
<dbReference type="AlphaFoldDB" id="A0AAX2J3G0"/>
<sequence>MNILISNDDGYLSQGIALLARLAGEFANVRVVAPERDKSGTSNSLTLDKPLRIRTASNGFQFVNGTPTDCIHVGMHVLAQSDFKPDLVLSGVNHGANMGDDTVYSGTVAAATEAYLMGIPAVAFSLNSHRFDLFTETVEKAVWSVLSHIMQQPPTSPVLWNVNIPAVAVQDLRGIKVTRLGLRHHEQNVIESTDPRGASIYWIGPAGEVRDNQADTDFATCDAGWISITPLQMDLTAHNQIDKLQAAWQDFRLQECP</sequence>
<dbReference type="PANTHER" id="PTHR30457:SF12">
    <property type="entry name" value="5'_3'-NUCLEOTIDASE SURE"/>
    <property type="match status" value="1"/>
</dbReference>
<evidence type="ECO:0000256" key="5">
    <source>
        <dbReference type="ARBA" id="ARBA00022490"/>
    </source>
</evidence>
<evidence type="ECO:0000259" key="10">
    <source>
        <dbReference type="Pfam" id="PF01975"/>
    </source>
</evidence>
<comment type="similarity">
    <text evidence="4 9">Belongs to the SurE nucleotidase family.</text>
</comment>
<dbReference type="Proteomes" id="UP000248598">
    <property type="component" value="Chromosome 1"/>
</dbReference>
<evidence type="ECO:0000313" key="12">
    <source>
        <dbReference type="Proteomes" id="UP000248598"/>
    </source>
</evidence>
<accession>A0AAX2J3G0</accession>
<evidence type="ECO:0000256" key="7">
    <source>
        <dbReference type="ARBA" id="ARBA00022741"/>
    </source>
</evidence>
<gene>
    <name evidence="9 11" type="primary">surE</name>
    <name evidence="11" type="ORF">NCTC10529_00808</name>
</gene>
<comment type="cofactor">
    <cofactor evidence="9">
        <name>a divalent metal cation</name>
        <dbReference type="ChEBI" id="CHEBI:60240"/>
    </cofactor>
    <text evidence="9">Binds 1 divalent metal cation per subunit.</text>
</comment>
<organism evidence="11 12">
    <name type="scientific">Kingella kingae</name>
    <dbReference type="NCBI Taxonomy" id="504"/>
    <lineage>
        <taxon>Bacteria</taxon>
        <taxon>Pseudomonadati</taxon>
        <taxon>Pseudomonadota</taxon>
        <taxon>Betaproteobacteria</taxon>
        <taxon>Neisseriales</taxon>
        <taxon>Neisseriaceae</taxon>
        <taxon>Kingella</taxon>
    </lineage>
</organism>
<evidence type="ECO:0000256" key="3">
    <source>
        <dbReference type="ARBA" id="ARBA00004496"/>
    </source>
</evidence>
<dbReference type="InterPro" id="IPR030048">
    <property type="entry name" value="SurE"/>
</dbReference>
<protein>
    <recommendedName>
        <fullName evidence="9">5'-nucleotidase SurE</fullName>
        <ecNumber evidence="9">3.1.3.5</ecNumber>
    </recommendedName>
    <alternativeName>
        <fullName evidence="9">Nucleoside 5'-monophosphate phosphohydrolase</fullName>
    </alternativeName>
</protein>
<dbReference type="GO" id="GO:0046872">
    <property type="term" value="F:metal ion binding"/>
    <property type="evidence" value="ECO:0007669"/>
    <property type="project" value="UniProtKB-UniRule"/>
</dbReference>
<comment type="catalytic activity">
    <reaction evidence="1 9">
        <text>a ribonucleoside 5'-phosphate + H2O = a ribonucleoside + phosphate</text>
        <dbReference type="Rhea" id="RHEA:12484"/>
        <dbReference type="ChEBI" id="CHEBI:15377"/>
        <dbReference type="ChEBI" id="CHEBI:18254"/>
        <dbReference type="ChEBI" id="CHEBI:43474"/>
        <dbReference type="ChEBI" id="CHEBI:58043"/>
        <dbReference type="EC" id="3.1.3.5"/>
    </reaction>
</comment>
<dbReference type="HAMAP" id="MF_00060">
    <property type="entry name" value="SurE"/>
    <property type="match status" value="1"/>
</dbReference>
<dbReference type="NCBIfam" id="NF001489">
    <property type="entry name" value="PRK00346.1-3"/>
    <property type="match status" value="1"/>
</dbReference>
<keyword evidence="7 9" id="KW-0547">Nucleotide-binding</keyword>
<feature type="binding site" evidence="9">
    <location>
        <position position="39"/>
    </location>
    <ligand>
        <name>a divalent metal cation</name>
        <dbReference type="ChEBI" id="CHEBI:60240"/>
    </ligand>
</feature>
<dbReference type="GO" id="GO:0005737">
    <property type="term" value="C:cytoplasm"/>
    <property type="evidence" value="ECO:0007669"/>
    <property type="project" value="UniProtKB-SubCell"/>
</dbReference>
<feature type="binding site" evidence="9">
    <location>
        <position position="9"/>
    </location>
    <ligand>
        <name>a divalent metal cation</name>
        <dbReference type="ChEBI" id="CHEBI:60240"/>
    </ligand>
</feature>
<feature type="domain" description="Survival protein SurE-like phosphatase/nucleotidase" evidence="10">
    <location>
        <begin position="3"/>
        <end position="186"/>
    </location>
</feature>
<evidence type="ECO:0000256" key="4">
    <source>
        <dbReference type="ARBA" id="ARBA00011062"/>
    </source>
</evidence>
<dbReference type="InterPro" id="IPR002828">
    <property type="entry name" value="SurE-like_Pase/nucleotidase"/>
</dbReference>
<evidence type="ECO:0000256" key="6">
    <source>
        <dbReference type="ARBA" id="ARBA00022723"/>
    </source>
</evidence>
<dbReference type="RefSeq" id="WP_003785250.1">
    <property type="nucleotide sequence ID" value="NZ_CP091518.1"/>
</dbReference>
<evidence type="ECO:0000313" key="11">
    <source>
        <dbReference type="EMBL" id="SQH24617.1"/>
    </source>
</evidence>
<dbReference type="Pfam" id="PF01975">
    <property type="entry name" value="SurE"/>
    <property type="match status" value="1"/>
</dbReference>
<comment type="function">
    <text evidence="9">Nucleotidase that shows phosphatase activity on nucleoside 5'-monophosphates.</text>
</comment>
<dbReference type="FunFam" id="3.40.1210.10:FF:000001">
    <property type="entry name" value="5'/3'-nucleotidase SurE"/>
    <property type="match status" value="1"/>
</dbReference>
<evidence type="ECO:0000256" key="8">
    <source>
        <dbReference type="ARBA" id="ARBA00022801"/>
    </source>
</evidence>
<dbReference type="GO" id="GO:0004309">
    <property type="term" value="F:exopolyphosphatase activity"/>
    <property type="evidence" value="ECO:0007669"/>
    <property type="project" value="TreeGrafter"/>
</dbReference>
<feature type="binding site" evidence="9">
    <location>
        <position position="8"/>
    </location>
    <ligand>
        <name>a divalent metal cation</name>
        <dbReference type="ChEBI" id="CHEBI:60240"/>
    </ligand>
</feature>
<dbReference type="Gene3D" id="3.40.1210.10">
    <property type="entry name" value="Survival protein SurE-like phosphatase/nucleotidase"/>
    <property type="match status" value="1"/>
</dbReference>
<dbReference type="SUPFAM" id="SSF64167">
    <property type="entry name" value="SurE-like"/>
    <property type="match status" value="1"/>
</dbReference>
<dbReference type="EMBL" id="LS483426">
    <property type="protein sequence ID" value="SQH24617.1"/>
    <property type="molecule type" value="Genomic_DNA"/>
</dbReference>
<reference evidence="11 12" key="1">
    <citation type="submission" date="2018-06" db="EMBL/GenBank/DDBJ databases">
        <authorList>
            <consortium name="Pathogen Informatics"/>
            <person name="Doyle S."/>
        </authorList>
    </citation>
    <scope>NUCLEOTIDE SEQUENCE [LARGE SCALE GENOMIC DNA]</scope>
    <source>
        <strain evidence="11 12">NCTC10529</strain>
    </source>
</reference>
<dbReference type="EC" id="3.1.3.5" evidence="9"/>
<dbReference type="GO" id="GO:0008253">
    <property type="term" value="F:5'-nucleotidase activity"/>
    <property type="evidence" value="ECO:0007669"/>
    <property type="project" value="UniProtKB-UniRule"/>
</dbReference>
<dbReference type="GeneID" id="93262116"/>
<dbReference type="GO" id="GO:0008254">
    <property type="term" value="F:3'-nucleotidase activity"/>
    <property type="evidence" value="ECO:0007669"/>
    <property type="project" value="TreeGrafter"/>
</dbReference>
<comment type="cofactor">
    <cofactor evidence="2">
        <name>Mg(2+)</name>
        <dbReference type="ChEBI" id="CHEBI:18420"/>
    </cofactor>
</comment>
<name>A0AAX2J3G0_KINKI</name>
<keyword evidence="6 9" id="KW-0479">Metal-binding</keyword>
<evidence type="ECO:0000256" key="1">
    <source>
        <dbReference type="ARBA" id="ARBA00000815"/>
    </source>
</evidence>
<dbReference type="NCBIfam" id="NF001490">
    <property type="entry name" value="PRK00346.1-4"/>
    <property type="match status" value="1"/>
</dbReference>